<reference evidence="1" key="1">
    <citation type="submission" date="2014-11" db="EMBL/GenBank/DDBJ databases">
        <authorList>
            <person name="Amaro Gonzalez C."/>
        </authorList>
    </citation>
    <scope>NUCLEOTIDE SEQUENCE</scope>
</reference>
<organism evidence="1">
    <name type="scientific">Anguilla anguilla</name>
    <name type="common">European freshwater eel</name>
    <name type="synonym">Muraena anguilla</name>
    <dbReference type="NCBI Taxonomy" id="7936"/>
    <lineage>
        <taxon>Eukaryota</taxon>
        <taxon>Metazoa</taxon>
        <taxon>Chordata</taxon>
        <taxon>Craniata</taxon>
        <taxon>Vertebrata</taxon>
        <taxon>Euteleostomi</taxon>
        <taxon>Actinopterygii</taxon>
        <taxon>Neopterygii</taxon>
        <taxon>Teleostei</taxon>
        <taxon>Anguilliformes</taxon>
        <taxon>Anguillidae</taxon>
        <taxon>Anguilla</taxon>
    </lineage>
</organism>
<accession>A0A0E9V0M4</accession>
<dbReference type="EMBL" id="GBXM01037587">
    <property type="protein sequence ID" value="JAH70990.1"/>
    <property type="molecule type" value="Transcribed_RNA"/>
</dbReference>
<proteinExistence type="predicted"/>
<name>A0A0E9V0M4_ANGAN</name>
<dbReference type="AlphaFoldDB" id="A0A0E9V0M4"/>
<reference evidence="1" key="2">
    <citation type="journal article" date="2015" name="Fish Shellfish Immunol.">
        <title>Early steps in the European eel (Anguilla anguilla)-Vibrio vulnificus interaction in the gills: Role of the RtxA13 toxin.</title>
        <authorList>
            <person name="Callol A."/>
            <person name="Pajuelo D."/>
            <person name="Ebbesson L."/>
            <person name="Teles M."/>
            <person name="MacKenzie S."/>
            <person name="Amaro C."/>
        </authorList>
    </citation>
    <scope>NUCLEOTIDE SEQUENCE</scope>
</reference>
<evidence type="ECO:0000313" key="1">
    <source>
        <dbReference type="EMBL" id="JAH70990.1"/>
    </source>
</evidence>
<protein>
    <submittedName>
        <fullName evidence="1">Uncharacterized protein</fullName>
    </submittedName>
</protein>
<sequence>MELEIKMRALLANVLNGYRAKSDPIKL</sequence>